<gene>
    <name evidence="2" type="ORF">VICG_00569</name>
</gene>
<sequence length="369" mass="43383">MLLFFGYVSAIYLFHIDSKKFIGELRDSNFTPYPFSGPVDDVSNALDYTIIQHNVKKGEYLRIKHPNGTQSLDVTSGSNRKDLPFIIYNQNNANSQALKLKLLHDNTFVIGYYDLCLVYNDKYRGFQSGSCNDSRLEKSKFDLYYEKNELDTYQVQETHKLPIIPTSDGHIDFDEDNLVTMSNDDYNKNDYDIHDLMHHHHHRPHAIEVSADLSKGDVTFLADDDKAIKDSGIRIGHSVWKRNKRHRNPYSGLYKHDYVDWKNFGKSNSPYYENGPKKLKKRSSSSKADENPHARKRPRRSENLYNESSDDDTSYYDEWIDGSTSSSHFDNERVHPYDDDCRYSNNKNCKKHRDHRKKRDYNWDNYLRV</sequence>
<accession>L2GPN6</accession>
<keyword evidence="3" id="KW-1185">Reference proteome</keyword>
<dbReference type="EMBL" id="JH370132">
    <property type="protein sequence ID" value="ELA42470.1"/>
    <property type="molecule type" value="Genomic_DNA"/>
</dbReference>
<dbReference type="Proteomes" id="UP000011082">
    <property type="component" value="Unassembled WGS sequence"/>
</dbReference>
<evidence type="ECO:0000256" key="1">
    <source>
        <dbReference type="SAM" id="MobiDB-lite"/>
    </source>
</evidence>
<feature type="region of interest" description="Disordered" evidence="1">
    <location>
        <begin position="270"/>
        <end position="311"/>
    </location>
</feature>
<dbReference type="GeneID" id="19881286"/>
<protein>
    <submittedName>
        <fullName evidence="2">Uncharacterized protein</fullName>
    </submittedName>
</protein>
<reference evidence="3" key="1">
    <citation type="submission" date="2011-05" db="EMBL/GenBank/DDBJ databases">
        <title>The genome sequence of Vittaforma corneae strain ATCC 50505.</title>
        <authorList>
            <consortium name="The Broad Institute Genome Sequencing Platform"/>
            <person name="Cuomo C."/>
            <person name="Didier E."/>
            <person name="Bowers L."/>
            <person name="Young S.K."/>
            <person name="Zeng Q."/>
            <person name="Gargeya S."/>
            <person name="Fitzgerald M."/>
            <person name="Haas B."/>
            <person name="Abouelleil A."/>
            <person name="Alvarado L."/>
            <person name="Arachchi H.M."/>
            <person name="Berlin A."/>
            <person name="Chapman S.B."/>
            <person name="Gearin G."/>
            <person name="Goldberg J."/>
            <person name="Griggs A."/>
            <person name="Gujja S."/>
            <person name="Hansen M."/>
            <person name="Heiman D."/>
            <person name="Howarth C."/>
            <person name="Larimer J."/>
            <person name="Lui A."/>
            <person name="MacDonald P.J.P."/>
            <person name="McCowen C."/>
            <person name="Montmayeur A."/>
            <person name="Murphy C."/>
            <person name="Neiman D."/>
            <person name="Pearson M."/>
            <person name="Priest M."/>
            <person name="Roberts A."/>
            <person name="Saif S."/>
            <person name="Shea T."/>
            <person name="Sisk P."/>
            <person name="Stolte C."/>
            <person name="Sykes S."/>
            <person name="Wortman J."/>
            <person name="Nusbaum C."/>
            <person name="Birren B."/>
        </authorList>
    </citation>
    <scope>NUCLEOTIDE SEQUENCE [LARGE SCALE GENOMIC DNA]</scope>
    <source>
        <strain evidence="3">ATCC 50505</strain>
    </source>
</reference>
<dbReference type="HOGENOM" id="CLU_750501_0_0_1"/>
<proteinExistence type="predicted"/>
<dbReference type="VEuPathDB" id="MicrosporidiaDB:VICG_00569"/>
<dbReference type="InParanoid" id="L2GPN6"/>
<feature type="compositionally biased region" description="Basic and acidic residues" evidence="1">
    <location>
        <begin position="330"/>
        <end position="342"/>
    </location>
</feature>
<dbReference type="AlphaFoldDB" id="L2GPN6"/>
<name>L2GPN6_VITCO</name>
<feature type="region of interest" description="Disordered" evidence="1">
    <location>
        <begin position="330"/>
        <end position="355"/>
    </location>
</feature>
<evidence type="ECO:0000313" key="2">
    <source>
        <dbReference type="EMBL" id="ELA42470.1"/>
    </source>
</evidence>
<organism evidence="2 3">
    <name type="scientific">Vittaforma corneae (strain ATCC 50505)</name>
    <name type="common">Microsporidian parasite</name>
    <name type="synonym">Nosema corneum</name>
    <dbReference type="NCBI Taxonomy" id="993615"/>
    <lineage>
        <taxon>Eukaryota</taxon>
        <taxon>Fungi</taxon>
        <taxon>Fungi incertae sedis</taxon>
        <taxon>Microsporidia</taxon>
        <taxon>Nosematidae</taxon>
        <taxon>Vittaforma</taxon>
    </lineage>
</organism>
<dbReference type="RefSeq" id="XP_007604021.1">
    <property type="nucleotide sequence ID" value="XM_007603959.1"/>
</dbReference>
<evidence type="ECO:0000313" key="3">
    <source>
        <dbReference type="Proteomes" id="UP000011082"/>
    </source>
</evidence>